<accession>V8AP41</accession>
<dbReference type="Proteomes" id="UP000018692">
    <property type="component" value="Unassembled WGS sequence"/>
</dbReference>
<protein>
    <submittedName>
        <fullName evidence="1">Uncharacterized protein</fullName>
    </submittedName>
</protein>
<sequence>MGDRAFQPVHPMEYEKTFPQEPTNVWEGKGVVGNQRGLIL</sequence>
<dbReference type="EMBL" id="AVFE01000032">
    <property type="protein sequence ID" value="ETD04312.1"/>
    <property type="molecule type" value="Genomic_DNA"/>
</dbReference>
<comment type="caution">
    <text evidence="1">The sequence shown here is derived from an EMBL/GenBank/DDBJ whole genome shotgun (WGS) entry which is preliminary data.</text>
</comment>
<dbReference type="PATRIC" id="fig|1380772.3.peg.1670"/>
<gene>
    <name evidence="1" type="ORF">N568_0108665</name>
</gene>
<reference evidence="1 2" key="1">
    <citation type="submission" date="2013-07" db="EMBL/GenBank/DDBJ databases">
        <title>Isolation of Lactococcus garvieae strain TRF1 from the fecal material of a timber rattlesnake.</title>
        <authorList>
            <person name="McLaughlin R.W."/>
            <person name="Cochran P.A."/>
            <person name="Dowd S.E."/>
        </authorList>
    </citation>
    <scope>NUCLEOTIDE SEQUENCE [LARGE SCALE GENOMIC DNA]</scope>
    <source>
        <strain evidence="1 2">TRF1</strain>
    </source>
</reference>
<dbReference type="AlphaFoldDB" id="V8AP41"/>
<organism evidence="1 2">
    <name type="scientific">Lactococcus garvieae TRF1</name>
    <dbReference type="NCBI Taxonomy" id="1380772"/>
    <lineage>
        <taxon>Bacteria</taxon>
        <taxon>Bacillati</taxon>
        <taxon>Bacillota</taxon>
        <taxon>Bacilli</taxon>
        <taxon>Lactobacillales</taxon>
        <taxon>Streptococcaceae</taxon>
        <taxon>Lactococcus</taxon>
    </lineage>
</organism>
<evidence type="ECO:0000313" key="2">
    <source>
        <dbReference type="Proteomes" id="UP000018692"/>
    </source>
</evidence>
<evidence type="ECO:0000313" key="1">
    <source>
        <dbReference type="EMBL" id="ETD04312.1"/>
    </source>
</evidence>
<name>V8AP41_9LACT</name>
<proteinExistence type="predicted"/>